<evidence type="ECO:0000256" key="2">
    <source>
        <dbReference type="ARBA" id="ARBA00022917"/>
    </source>
</evidence>
<dbReference type="AlphaFoldDB" id="A0A445M0A6"/>
<sequence>MARVSRSSPPRLLYSLCCTTASRSPASSLIGGAFHLRHFSAGNAARTKPDKEPWWKESMERLRNIGISAHIDSGKTTLTERVLYYTGRIHEIHEVRGRDGVGAKMDSMDLEREKGITIQSAATYCTWKDYKRLLWETVKQLKDAMTGGLWCILGDFSSIRDPDERFGNCHRPNGASRSRLDRFLVPEWFDRWPESFQTTLVRNFSDDCPILLRSKVVYWGPKPFRVLDCWLSDNSFKELVHQCWTSHQQSGWGGYVLKEKLKQRMKIWNKEQFGDTFKKVKKIEFELNKLEEDTIQRQLSFQEDMKRKQLQEALWVAAQAHESLLRQKARSRWIKEGDCNSRYFHLMISANCRNNSLKGIMIDGT</sequence>
<proteinExistence type="predicted"/>
<name>A0A445M0A6_GLYSO</name>
<dbReference type="PROSITE" id="PS00301">
    <property type="entry name" value="G_TR_1"/>
    <property type="match status" value="1"/>
</dbReference>
<dbReference type="GO" id="GO:0005525">
    <property type="term" value="F:GTP binding"/>
    <property type="evidence" value="ECO:0007669"/>
    <property type="project" value="InterPro"/>
</dbReference>
<dbReference type="InterPro" id="IPR027417">
    <property type="entry name" value="P-loop_NTPase"/>
</dbReference>
<dbReference type="InterPro" id="IPR031157">
    <property type="entry name" value="G_TR_CS"/>
</dbReference>
<comment type="caution">
    <text evidence="4">The sequence shown here is derived from an EMBL/GenBank/DDBJ whole genome shotgun (WGS) entry which is preliminary data.</text>
</comment>
<keyword evidence="2" id="KW-0648">Protein biosynthesis</keyword>
<dbReference type="PANTHER" id="PTHR43636:SF2">
    <property type="entry name" value="ELONGATION FACTOR G, MITOCHONDRIAL"/>
    <property type="match status" value="1"/>
</dbReference>
<dbReference type="EMBL" id="QZWG01000001">
    <property type="protein sequence ID" value="RZC28931.1"/>
    <property type="molecule type" value="Genomic_DNA"/>
</dbReference>
<protein>
    <submittedName>
        <fullName evidence="4">Elongation factor G-2, mitochondrial</fullName>
    </submittedName>
</protein>
<dbReference type="PRINTS" id="PR00315">
    <property type="entry name" value="ELONGATNFCT"/>
</dbReference>
<dbReference type="PROSITE" id="PS51722">
    <property type="entry name" value="G_TR_2"/>
    <property type="match status" value="1"/>
</dbReference>
<dbReference type="InterPro" id="IPR000795">
    <property type="entry name" value="T_Tr_GTP-bd_dom"/>
</dbReference>
<dbReference type="GO" id="GO:0005739">
    <property type="term" value="C:mitochondrion"/>
    <property type="evidence" value="ECO:0007669"/>
    <property type="project" value="TreeGrafter"/>
</dbReference>
<evidence type="ECO:0000313" key="4">
    <source>
        <dbReference type="EMBL" id="RZC28931.1"/>
    </source>
</evidence>
<keyword evidence="5" id="KW-1185">Reference proteome</keyword>
<accession>A0A445M0A6</accession>
<reference evidence="4 5" key="1">
    <citation type="submission" date="2018-09" db="EMBL/GenBank/DDBJ databases">
        <title>A high-quality reference genome of wild soybean provides a powerful tool to mine soybean genomes.</title>
        <authorList>
            <person name="Xie M."/>
            <person name="Chung C.Y.L."/>
            <person name="Li M.-W."/>
            <person name="Wong F.-L."/>
            <person name="Chan T.-F."/>
            <person name="Lam H.-M."/>
        </authorList>
    </citation>
    <scope>NUCLEOTIDE SEQUENCE [LARGE SCALE GENOMIC DNA]</scope>
    <source>
        <strain evidence="5">cv. W05</strain>
        <tissue evidence="4">Hypocotyl of etiolated seedlings</tissue>
    </source>
</reference>
<dbReference type="Gene3D" id="3.40.50.300">
    <property type="entry name" value="P-loop containing nucleotide triphosphate hydrolases"/>
    <property type="match status" value="1"/>
</dbReference>
<dbReference type="Proteomes" id="UP000289340">
    <property type="component" value="Chromosome 1"/>
</dbReference>
<dbReference type="GO" id="GO:0003924">
    <property type="term" value="F:GTPase activity"/>
    <property type="evidence" value="ECO:0007669"/>
    <property type="project" value="InterPro"/>
</dbReference>
<evidence type="ECO:0000313" key="5">
    <source>
        <dbReference type="Proteomes" id="UP000289340"/>
    </source>
</evidence>
<gene>
    <name evidence="4" type="ORF">D0Y65_000772</name>
</gene>
<dbReference type="SUPFAM" id="SSF52540">
    <property type="entry name" value="P-loop containing nucleoside triphosphate hydrolases"/>
    <property type="match status" value="1"/>
</dbReference>
<dbReference type="GO" id="GO:0003746">
    <property type="term" value="F:translation elongation factor activity"/>
    <property type="evidence" value="ECO:0007669"/>
    <property type="project" value="UniProtKB-KW"/>
</dbReference>
<dbReference type="Pfam" id="PF00009">
    <property type="entry name" value="GTP_EFTU"/>
    <property type="match status" value="1"/>
</dbReference>
<organism evidence="4 5">
    <name type="scientific">Glycine soja</name>
    <name type="common">Wild soybean</name>
    <dbReference type="NCBI Taxonomy" id="3848"/>
    <lineage>
        <taxon>Eukaryota</taxon>
        <taxon>Viridiplantae</taxon>
        <taxon>Streptophyta</taxon>
        <taxon>Embryophyta</taxon>
        <taxon>Tracheophyta</taxon>
        <taxon>Spermatophyta</taxon>
        <taxon>Magnoliopsida</taxon>
        <taxon>eudicotyledons</taxon>
        <taxon>Gunneridae</taxon>
        <taxon>Pentapetalae</taxon>
        <taxon>rosids</taxon>
        <taxon>fabids</taxon>
        <taxon>Fabales</taxon>
        <taxon>Fabaceae</taxon>
        <taxon>Papilionoideae</taxon>
        <taxon>50 kb inversion clade</taxon>
        <taxon>NPAAA clade</taxon>
        <taxon>indigoferoid/millettioid clade</taxon>
        <taxon>Phaseoleae</taxon>
        <taxon>Glycine</taxon>
        <taxon>Glycine subgen. Soja</taxon>
    </lineage>
</organism>
<dbReference type="GO" id="GO:0070125">
    <property type="term" value="P:mitochondrial translational elongation"/>
    <property type="evidence" value="ECO:0007669"/>
    <property type="project" value="TreeGrafter"/>
</dbReference>
<evidence type="ECO:0000256" key="1">
    <source>
        <dbReference type="ARBA" id="ARBA00022768"/>
    </source>
</evidence>
<evidence type="ECO:0000259" key="3">
    <source>
        <dbReference type="PROSITE" id="PS51722"/>
    </source>
</evidence>
<feature type="domain" description="Tr-type G" evidence="3">
    <location>
        <begin position="60"/>
        <end position="131"/>
    </location>
</feature>
<keyword evidence="1 4" id="KW-0251">Elongation factor</keyword>
<dbReference type="PANTHER" id="PTHR43636">
    <property type="entry name" value="ELONGATION FACTOR G, MITOCHONDRIAL"/>
    <property type="match status" value="1"/>
</dbReference>